<dbReference type="PROSITE" id="PS50082">
    <property type="entry name" value="WD_REPEATS_2"/>
    <property type="match status" value="4"/>
</dbReference>
<dbReference type="InterPro" id="IPR039241">
    <property type="entry name" value="Rrp9-like"/>
</dbReference>
<dbReference type="InterPro" id="IPR019775">
    <property type="entry name" value="WD40_repeat_CS"/>
</dbReference>
<evidence type="ECO:0000313" key="7">
    <source>
        <dbReference type="EMBL" id="KAH6587678.1"/>
    </source>
</evidence>
<evidence type="ECO:0000313" key="8">
    <source>
        <dbReference type="Proteomes" id="UP001648503"/>
    </source>
</evidence>
<feature type="repeat" description="WD" evidence="5">
    <location>
        <begin position="478"/>
        <end position="512"/>
    </location>
</feature>
<dbReference type="PANTHER" id="PTHR19865">
    <property type="entry name" value="U3 SMALL NUCLEOLAR RNA INTERACTING PROTEIN 2"/>
    <property type="match status" value="1"/>
</dbReference>
<dbReference type="SUPFAM" id="SSF50978">
    <property type="entry name" value="WD40 repeat-like"/>
    <property type="match status" value="1"/>
</dbReference>
<dbReference type="InterPro" id="IPR036322">
    <property type="entry name" value="WD40_repeat_dom_sf"/>
</dbReference>
<comment type="subcellular location">
    <subcellularLocation>
        <location evidence="1">Nucleus</location>
    </subcellularLocation>
</comment>
<feature type="repeat" description="WD" evidence="5">
    <location>
        <begin position="294"/>
        <end position="335"/>
    </location>
</feature>
<feature type="repeat" description="WD" evidence="5">
    <location>
        <begin position="336"/>
        <end position="377"/>
    </location>
</feature>
<dbReference type="Gene3D" id="2.130.10.10">
    <property type="entry name" value="YVTN repeat-like/Quinoprotein amine dehydrogenase"/>
    <property type="match status" value="1"/>
</dbReference>
<organism evidence="7 8">
    <name type="scientific">Batrachochytrium salamandrivorans</name>
    <dbReference type="NCBI Taxonomy" id="1357716"/>
    <lineage>
        <taxon>Eukaryota</taxon>
        <taxon>Fungi</taxon>
        <taxon>Fungi incertae sedis</taxon>
        <taxon>Chytridiomycota</taxon>
        <taxon>Chytridiomycota incertae sedis</taxon>
        <taxon>Chytridiomycetes</taxon>
        <taxon>Rhizophydiales</taxon>
        <taxon>Rhizophydiales incertae sedis</taxon>
        <taxon>Batrachochytrium</taxon>
    </lineage>
</organism>
<dbReference type="InterPro" id="IPR020472">
    <property type="entry name" value="WD40_PAC1"/>
</dbReference>
<name>A0ABQ8EW96_9FUNG</name>
<dbReference type="EMBL" id="JAFCIX010000555">
    <property type="protein sequence ID" value="KAH6587678.1"/>
    <property type="molecule type" value="Genomic_DNA"/>
</dbReference>
<dbReference type="Pfam" id="PF00400">
    <property type="entry name" value="WD40"/>
    <property type="match status" value="4"/>
</dbReference>
<comment type="caution">
    <text evidence="7">The sequence shown here is derived from an EMBL/GenBank/DDBJ whole genome shotgun (WGS) entry which is preliminary data.</text>
</comment>
<evidence type="ECO:0000256" key="5">
    <source>
        <dbReference type="PROSITE-ProRule" id="PRU00221"/>
    </source>
</evidence>
<keyword evidence="4" id="KW-0539">Nucleus</keyword>
<evidence type="ECO:0000256" key="4">
    <source>
        <dbReference type="ARBA" id="ARBA00023242"/>
    </source>
</evidence>
<dbReference type="InterPro" id="IPR015943">
    <property type="entry name" value="WD40/YVTN_repeat-like_dom_sf"/>
</dbReference>
<gene>
    <name evidence="7" type="ORF">BASA50_011282</name>
</gene>
<protein>
    <recommendedName>
        <fullName evidence="9">Ribosomal RNA-processing protein 9</fullName>
    </recommendedName>
</protein>
<dbReference type="PRINTS" id="PR00320">
    <property type="entry name" value="GPROTEINBRPT"/>
</dbReference>
<evidence type="ECO:0000256" key="1">
    <source>
        <dbReference type="ARBA" id="ARBA00004123"/>
    </source>
</evidence>
<dbReference type="PROSITE" id="PS50294">
    <property type="entry name" value="WD_REPEATS_REGION"/>
    <property type="match status" value="3"/>
</dbReference>
<keyword evidence="3" id="KW-0677">Repeat</keyword>
<proteinExistence type="predicted"/>
<dbReference type="PANTHER" id="PTHR19865:SF0">
    <property type="entry name" value="U3 SMALL NUCLEOLAR RNA-INTERACTING PROTEIN 2"/>
    <property type="match status" value="1"/>
</dbReference>
<accession>A0ABQ8EW96</accession>
<dbReference type="SMART" id="SM00320">
    <property type="entry name" value="WD40"/>
    <property type="match status" value="6"/>
</dbReference>
<evidence type="ECO:0000256" key="3">
    <source>
        <dbReference type="ARBA" id="ARBA00022737"/>
    </source>
</evidence>
<evidence type="ECO:0000256" key="6">
    <source>
        <dbReference type="SAM" id="MobiDB-lite"/>
    </source>
</evidence>
<sequence length="613" mass="67537">MDDFFLDGPVVDPDAKMSTAQRKRLRAAELAAQKMGGARAISTTRTQKRGRKGESESDSDPEQTVNDMDLVGSDNEGATDDEESRETVGQKRLRLAKRYIDKVREDLEQIDDGEIDAAAIDKDLIAARLKKDVLDAAGRSYNRIASQYSILDLSLSTRTFKSGKNGHQLAVTGVTFAAPTPSVIASAQISLTQSHSQAALSRPPLYIYSVSKDAMIVKWDFWTGQKTHIQKGNLKPTKKLVAAMGRKAIQGLQGHCDNILALDVSSDGKFLATGGLDKIIHIWSVLSNGHMAEFKQHRDAISGLKFRTGKNDLYSTSLDRSIKVWNIDQMAYVETLFGHQDQVVAIDALSRERCVTAGSRDRTVRLWKIPEESQLIFRAGGGITVSEDLVVMDDLVKKDRKTERLEKFSGGVIDAVALIDEDHFVSGSDSGAISLWNVMKKKPFFTFLRAHGPRSRVLMNGQDSLVSSSGTDDMCNWITALASVPYSDLFASGSCDGYVKLWKISDNKRSFSLLNSIPMCGFVNSIKFFNAPLPNIMEADADTKLLIKEDKDNQATSAVAARIKAKANAQKLAESLKKTLHIAVGTGQEHRLGRWWRVKEAKNQVVVIGLVKQ</sequence>
<dbReference type="InterPro" id="IPR001680">
    <property type="entry name" value="WD40_rpt"/>
</dbReference>
<keyword evidence="2 5" id="KW-0853">WD repeat</keyword>
<feature type="repeat" description="WD" evidence="5">
    <location>
        <begin position="252"/>
        <end position="293"/>
    </location>
</feature>
<evidence type="ECO:0008006" key="9">
    <source>
        <dbReference type="Google" id="ProtNLM"/>
    </source>
</evidence>
<dbReference type="PROSITE" id="PS00678">
    <property type="entry name" value="WD_REPEATS_1"/>
    <property type="match status" value="1"/>
</dbReference>
<reference evidence="7 8" key="1">
    <citation type="submission" date="2021-02" db="EMBL/GenBank/DDBJ databases">
        <title>Variation within the Batrachochytrium salamandrivorans European outbreak.</title>
        <authorList>
            <person name="Kelly M."/>
            <person name="Pasmans F."/>
            <person name="Shea T.P."/>
            <person name="Munoz J.F."/>
            <person name="Carranza S."/>
            <person name="Cuomo C.A."/>
            <person name="Martel A."/>
        </authorList>
    </citation>
    <scope>NUCLEOTIDE SEQUENCE [LARGE SCALE GENOMIC DNA]</scope>
    <source>
        <strain evidence="7 8">AMFP18/2</strain>
    </source>
</reference>
<evidence type="ECO:0000256" key="2">
    <source>
        <dbReference type="ARBA" id="ARBA00022574"/>
    </source>
</evidence>
<feature type="region of interest" description="Disordered" evidence="6">
    <location>
        <begin position="1"/>
        <end position="90"/>
    </location>
</feature>
<keyword evidence="8" id="KW-1185">Reference proteome</keyword>
<dbReference type="Proteomes" id="UP001648503">
    <property type="component" value="Unassembled WGS sequence"/>
</dbReference>